<feature type="compositionally biased region" description="Acidic residues" evidence="2">
    <location>
        <begin position="480"/>
        <end position="495"/>
    </location>
</feature>
<keyword evidence="3" id="KW-0812">Transmembrane</keyword>
<evidence type="ECO:0000256" key="2">
    <source>
        <dbReference type="SAM" id="MobiDB-lite"/>
    </source>
</evidence>
<dbReference type="Pfam" id="PF07690">
    <property type="entry name" value="MFS_1"/>
    <property type="match status" value="2"/>
</dbReference>
<evidence type="ECO:0000256" key="1">
    <source>
        <dbReference type="ARBA" id="ARBA00004141"/>
    </source>
</evidence>
<dbReference type="InterPro" id="IPR020846">
    <property type="entry name" value="MFS_dom"/>
</dbReference>
<gene>
    <name evidence="5" type="ORF">Daus18300_008849</name>
</gene>
<name>A0ABR3WGS1_9PEZI</name>
<accession>A0ABR3WGS1</accession>
<evidence type="ECO:0000313" key="5">
    <source>
        <dbReference type="EMBL" id="KAL1861455.1"/>
    </source>
</evidence>
<dbReference type="InterPro" id="IPR036259">
    <property type="entry name" value="MFS_trans_sf"/>
</dbReference>
<evidence type="ECO:0000313" key="6">
    <source>
        <dbReference type="Proteomes" id="UP001583177"/>
    </source>
</evidence>
<comment type="subcellular location">
    <subcellularLocation>
        <location evidence="1">Membrane</location>
        <topology evidence="1">Multi-pass membrane protein</topology>
    </subcellularLocation>
</comment>
<feature type="transmembrane region" description="Helical" evidence="3">
    <location>
        <begin position="187"/>
        <end position="206"/>
    </location>
</feature>
<dbReference type="PANTHER" id="PTHR23520">
    <property type="entry name" value="TRANSPORTER, PUTATIVE (AFU_ORTHOLOGUE AFUA_3G04000)-RELATED"/>
    <property type="match status" value="1"/>
</dbReference>
<dbReference type="Proteomes" id="UP001583177">
    <property type="component" value="Unassembled WGS sequence"/>
</dbReference>
<feature type="compositionally biased region" description="Polar residues" evidence="2">
    <location>
        <begin position="250"/>
        <end position="262"/>
    </location>
</feature>
<evidence type="ECO:0000256" key="3">
    <source>
        <dbReference type="SAM" id="Phobius"/>
    </source>
</evidence>
<feature type="compositionally biased region" description="Acidic residues" evidence="2">
    <location>
        <begin position="239"/>
        <end position="249"/>
    </location>
</feature>
<feature type="region of interest" description="Disordered" evidence="2">
    <location>
        <begin position="474"/>
        <end position="506"/>
    </location>
</feature>
<keyword evidence="3" id="KW-1133">Transmembrane helix</keyword>
<dbReference type="SUPFAM" id="SSF103473">
    <property type="entry name" value="MFS general substrate transporter"/>
    <property type="match status" value="1"/>
</dbReference>
<protein>
    <recommendedName>
        <fullName evidence="4">Major facilitator superfamily (MFS) profile domain-containing protein</fullName>
    </recommendedName>
</protein>
<dbReference type="PANTHER" id="PTHR23520:SF5">
    <property type="entry name" value="TRANSPORTER, PUTATIVE (AFU_ORTHOLOGUE AFUA_3G04000)-RELATED"/>
    <property type="match status" value="1"/>
</dbReference>
<feature type="transmembrane region" description="Helical" evidence="3">
    <location>
        <begin position="32"/>
        <end position="53"/>
    </location>
</feature>
<comment type="caution">
    <text evidence="5">The sequence shown here is derived from an EMBL/GenBank/DDBJ whole genome shotgun (WGS) entry which is preliminary data.</text>
</comment>
<dbReference type="EMBL" id="JAWRVE010000086">
    <property type="protein sequence ID" value="KAL1861455.1"/>
    <property type="molecule type" value="Genomic_DNA"/>
</dbReference>
<dbReference type="PROSITE" id="PS50850">
    <property type="entry name" value="MFS"/>
    <property type="match status" value="1"/>
</dbReference>
<feature type="transmembrane region" description="Helical" evidence="3">
    <location>
        <begin position="88"/>
        <end position="105"/>
    </location>
</feature>
<feature type="transmembrane region" description="Helical" evidence="3">
    <location>
        <begin position="59"/>
        <end position="81"/>
    </location>
</feature>
<proteinExistence type="predicted"/>
<reference evidence="5 6" key="1">
    <citation type="journal article" date="2024" name="IMA Fungus">
        <title>IMA Genome - F19 : A genome assembly and annotation guide to empower mycologists, including annotated draft genome sequences of Ceratocystis pirilliformis, Diaporthe australafricana, Fusarium ophioides, Paecilomyces lecythidis, and Sporothrix stenoceras.</title>
        <authorList>
            <person name="Aylward J."/>
            <person name="Wilson A.M."/>
            <person name="Visagie C.M."/>
            <person name="Spraker J."/>
            <person name="Barnes I."/>
            <person name="Buitendag C."/>
            <person name="Ceriani C."/>
            <person name="Del Mar Angel L."/>
            <person name="du Plessis D."/>
            <person name="Fuchs T."/>
            <person name="Gasser K."/>
            <person name="Kramer D."/>
            <person name="Li W."/>
            <person name="Munsamy K."/>
            <person name="Piso A."/>
            <person name="Price J.L."/>
            <person name="Sonnekus B."/>
            <person name="Thomas C."/>
            <person name="van der Nest A."/>
            <person name="van Dijk A."/>
            <person name="van Heerden A."/>
            <person name="van Vuuren N."/>
            <person name="Yilmaz N."/>
            <person name="Duong T.A."/>
            <person name="van der Merwe N.A."/>
            <person name="Wingfield M.J."/>
            <person name="Wingfield B.D."/>
        </authorList>
    </citation>
    <scope>NUCLEOTIDE SEQUENCE [LARGE SCALE GENOMIC DNA]</scope>
    <source>
        <strain evidence="5 6">CMW 18300</strain>
    </source>
</reference>
<feature type="domain" description="Major facilitator superfamily (MFS) profile" evidence="4">
    <location>
        <begin position="23"/>
        <end position="458"/>
    </location>
</feature>
<keyword evidence="6" id="KW-1185">Reference proteome</keyword>
<dbReference type="InterPro" id="IPR011701">
    <property type="entry name" value="MFS"/>
</dbReference>
<organism evidence="5 6">
    <name type="scientific">Diaporthe australafricana</name>
    <dbReference type="NCBI Taxonomy" id="127596"/>
    <lineage>
        <taxon>Eukaryota</taxon>
        <taxon>Fungi</taxon>
        <taxon>Dikarya</taxon>
        <taxon>Ascomycota</taxon>
        <taxon>Pezizomycotina</taxon>
        <taxon>Sordariomycetes</taxon>
        <taxon>Sordariomycetidae</taxon>
        <taxon>Diaporthales</taxon>
        <taxon>Diaporthaceae</taxon>
        <taxon>Diaporthe</taxon>
    </lineage>
</organism>
<feature type="transmembrane region" description="Helical" evidence="3">
    <location>
        <begin position="279"/>
        <end position="304"/>
    </location>
</feature>
<feature type="transmembrane region" description="Helical" evidence="3">
    <location>
        <begin position="153"/>
        <end position="175"/>
    </location>
</feature>
<evidence type="ECO:0000259" key="4">
    <source>
        <dbReference type="PROSITE" id="PS50850"/>
    </source>
</evidence>
<feature type="transmembrane region" description="Helical" evidence="3">
    <location>
        <begin position="316"/>
        <end position="334"/>
    </location>
</feature>
<dbReference type="Gene3D" id="1.20.1250.20">
    <property type="entry name" value="MFS general substrate transporter like domains"/>
    <property type="match status" value="2"/>
</dbReference>
<keyword evidence="3" id="KW-0472">Membrane</keyword>
<feature type="region of interest" description="Disordered" evidence="2">
    <location>
        <begin position="225"/>
        <end position="265"/>
    </location>
</feature>
<sequence>MAITLRKVAAELGLLTIAGAPRDVLLIFTTRFLRMAAYGSASLILALFFSSLGVPEARIGLFMTLTLLGDVALSLALTLVADAAGRRRILLLGCVGMVLAGAVFAVSSNYWVLLVAAVMGVISVSGNEIGPFRAVEESVLAGLVGEDGRSDVFAWYVVVGTLGSAAGLLGAGQLVEGLKKGGWTELQAYRAVFCLYGAVGVVKAIVTTLLSSRCEVGGGATHAYQPVGAKQNGPTVATDETEEDGDEEPAQSNSNARPSPQQKPKMGFAQLSNKTRFTLLRLCALFAIDSLASGMVPYSLINFYLDRKFHMPKSTLGDIMSVVWIMASIGNVFASAISKRIGLVKTMVFTHLPSAIFLALLPSPNVVWLTVVLLVARGVLASMDQAPRSAFLSKVVAAEERTAVMGIVNVVKTLSQSGGPTVTGILAGNDRFWIAFLVAGSMKASYDLGLLTFFLKVEKQTQAGVQEERDIQMTGHQTEELDDAFELDSEDEEISGDSIAGKGKRI</sequence>
<feature type="transmembrane region" description="Helical" evidence="3">
    <location>
        <begin position="111"/>
        <end position="132"/>
    </location>
</feature>